<dbReference type="GO" id="GO:0000978">
    <property type="term" value="F:RNA polymerase II cis-regulatory region sequence-specific DNA binding"/>
    <property type="evidence" value="ECO:0007669"/>
    <property type="project" value="TreeGrafter"/>
</dbReference>
<dbReference type="GO" id="GO:0004879">
    <property type="term" value="F:nuclear receptor activity"/>
    <property type="evidence" value="ECO:0007669"/>
    <property type="project" value="TreeGrafter"/>
</dbReference>
<dbReference type="Pfam" id="PF00105">
    <property type="entry name" value="zf-C4"/>
    <property type="match status" value="1"/>
</dbReference>
<dbReference type="GO" id="GO:0008270">
    <property type="term" value="F:zinc ion binding"/>
    <property type="evidence" value="ECO:0007669"/>
    <property type="project" value="UniProtKB-KW"/>
</dbReference>
<evidence type="ECO:0000256" key="1">
    <source>
        <dbReference type="ARBA" id="ARBA00022723"/>
    </source>
</evidence>
<keyword evidence="12" id="KW-1185">Reference proteome</keyword>
<keyword evidence="1" id="KW-0479">Metal-binding</keyword>
<evidence type="ECO:0000256" key="6">
    <source>
        <dbReference type="ARBA" id="ARBA00023163"/>
    </source>
</evidence>
<keyword evidence="7" id="KW-0675">Receptor</keyword>
<dbReference type="AlphaFoldDB" id="A0A7R9LC84"/>
<feature type="domain" description="NR LBD" evidence="10">
    <location>
        <begin position="178"/>
        <end position="369"/>
    </location>
</feature>
<evidence type="ECO:0008006" key="13">
    <source>
        <dbReference type="Google" id="ProtNLM"/>
    </source>
</evidence>
<feature type="domain" description="Nuclear receptor" evidence="9">
    <location>
        <begin position="16"/>
        <end position="91"/>
    </location>
</feature>
<keyword evidence="8" id="KW-0539">Nucleus</keyword>
<proteinExistence type="predicted"/>
<evidence type="ECO:0000256" key="5">
    <source>
        <dbReference type="ARBA" id="ARBA00023125"/>
    </source>
</evidence>
<evidence type="ECO:0000259" key="9">
    <source>
        <dbReference type="PROSITE" id="PS51030"/>
    </source>
</evidence>
<dbReference type="OrthoDB" id="5771769at2759"/>
<keyword evidence="3" id="KW-0862">Zinc</keyword>
<evidence type="ECO:0000256" key="7">
    <source>
        <dbReference type="ARBA" id="ARBA00023170"/>
    </source>
</evidence>
<evidence type="ECO:0000256" key="8">
    <source>
        <dbReference type="ARBA" id="ARBA00023242"/>
    </source>
</evidence>
<dbReference type="InterPro" id="IPR035500">
    <property type="entry name" value="NHR-like_dom_sf"/>
</dbReference>
<dbReference type="EMBL" id="CAJPVJ010000324">
    <property type="protein sequence ID" value="CAG2162072.1"/>
    <property type="molecule type" value="Genomic_DNA"/>
</dbReference>
<dbReference type="Proteomes" id="UP000728032">
    <property type="component" value="Unassembled WGS sequence"/>
</dbReference>
<dbReference type="GO" id="GO:0045944">
    <property type="term" value="P:positive regulation of transcription by RNA polymerase II"/>
    <property type="evidence" value="ECO:0007669"/>
    <property type="project" value="TreeGrafter"/>
</dbReference>
<dbReference type="EMBL" id="OC915149">
    <property type="protein sequence ID" value="CAD7638918.1"/>
    <property type="molecule type" value="Genomic_DNA"/>
</dbReference>
<gene>
    <name evidence="11" type="ORF">ONB1V03_LOCUS1672</name>
</gene>
<dbReference type="PROSITE" id="PS51843">
    <property type="entry name" value="NR_LBD"/>
    <property type="match status" value="1"/>
</dbReference>
<dbReference type="PROSITE" id="PS00031">
    <property type="entry name" value="NUCLEAR_REC_DBD_1"/>
    <property type="match status" value="1"/>
</dbReference>
<dbReference type="InterPro" id="IPR001628">
    <property type="entry name" value="Znf_hrmn_rcpt"/>
</dbReference>
<dbReference type="Gene3D" id="3.30.50.10">
    <property type="entry name" value="Erythroid Transcription Factor GATA-1, subunit A"/>
    <property type="match status" value="1"/>
</dbReference>
<accession>A0A7R9LC84</accession>
<keyword evidence="6" id="KW-0804">Transcription</keyword>
<dbReference type="Gene3D" id="1.10.565.10">
    <property type="entry name" value="Retinoid X Receptor"/>
    <property type="match status" value="2"/>
</dbReference>
<dbReference type="SUPFAM" id="SSF48508">
    <property type="entry name" value="Nuclear receptor ligand-binding domain"/>
    <property type="match status" value="1"/>
</dbReference>
<organism evidence="11">
    <name type="scientific">Oppiella nova</name>
    <dbReference type="NCBI Taxonomy" id="334625"/>
    <lineage>
        <taxon>Eukaryota</taxon>
        <taxon>Metazoa</taxon>
        <taxon>Ecdysozoa</taxon>
        <taxon>Arthropoda</taxon>
        <taxon>Chelicerata</taxon>
        <taxon>Arachnida</taxon>
        <taxon>Acari</taxon>
        <taxon>Acariformes</taxon>
        <taxon>Sarcoptiformes</taxon>
        <taxon>Oribatida</taxon>
        <taxon>Brachypylina</taxon>
        <taxon>Oppioidea</taxon>
        <taxon>Oppiidae</taxon>
        <taxon>Oppiella</taxon>
    </lineage>
</organism>
<dbReference type="GO" id="GO:0000122">
    <property type="term" value="P:negative regulation of transcription by RNA polymerase II"/>
    <property type="evidence" value="ECO:0007669"/>
    <property type="project" value="TreeGrafter"/>
</dbReference>
<keyword evidence="2" id="KW-0863">Zinc-finger</keyword>
<evidence type="ECO:0000313" key="11">
    <source>
        <dbReference type="EMBL" id="CAD7638918.1"/>
    </source>
</evidence>
<dbReference type="InterPro" id="IPR000536">
    <property type="entry name" value="Nucl_hrmn_rcpt_lig-bd"/>
</dbReference>
<dbReference type="PANTHER" id="PTHR24082:SF283">
    <property type="entry name" value="NUCLEAR HORMONE RECEPTOR HR96"/>
    <property type="match status" value="1"/>
</dbReference>
<evidence type="ECO:0000259" key="10">
    <source>
        <dbReference type="PROSITE" id="PS51843"/>
    </source>
</evidence>
<name>A0A7R9LC84_9ACAR</name>
<evidence type="ECO:0000256" key="2">
    <source>
        <dbReference type="ARBA" id="ARBA00022771"/>
    </source>
</evidence>
<dbReference type="InterPro" id="IPR050234">
    <property type="entry name" value="Nuclear_hormone_rcpt_NR1"/>
</dbReference>
<evidence type="ECO:0000256" key="3">
    <source>
        <dbReference type="ARBA" id="ARBA00022833"/>
    </source>
</evidence>
<dbReference type="InterPro" id="IPR013088">
    <property type="entry name" value="Znf_NHR/GATA"/>
</dbReference>
<dbReference type="PROSITE" id="PS51030">
    <property type="entry name" value="NUCLEAR_REC_DBD_2"/>
    <property type="match status" value="1"/>
</dbReference>
<sequence length="369" mass="43155">MPPKHYHSHTQPRVLVPNCEICGDKGVGRNFGAISCESCKTFFRRNSLKLKEFKCKYDDECIIGKYTRNICKKCRLVKCFSVGMKKKIHENINISEDSSSSDTITDVLDTDIDTGIVSDIYENNKTVFRNVVALNQSIKIHLNHTDSRNTSIAHELTQYLSTPVLRPINTYKELNEIECKHLLDLCLASKVFHFPSTTLKYTHVTNIIEFYLSWGNRIEMDSQCVVSIAKELTKNADISLNDQIALVKYSSMEISVLRANYNYDLQTENWTLYLNNDNSVIILFNPDRPNIINKDVIKYQQKMYIYLLQRYLSMKYRWEWLWRYKMSNLMNALIDVNIVGRIEILNGVEDYIEYFGPVSQEMFRDIYKD</sequence>
<dbReference type="SUPFAM" id="SSF57716">
    <property type="entry name" value="Glucocorticoid receptor-like (DNA-binding domain)"/>
    <property type="match status" value="1"/>
</dbReference>
<dbReference type="PRINTS" id="PR00047">
    <property type="entry name" value="STROIDFINGER"/>
</dbReference>
<dbReference type="SMART" id="SM00399">
    <property type="entry name" value="ZnF_C4"/>
    <property type="match status" value="1"/>
</dbReference>
<protein>
    <recommendedName>
        <fullName evidence="13">Nuclear receptor domain-containing protein</fullName>
    </recommendedName>
</protein>
<keyword evidence="5" id="KW-0238">DNA-binding</keyword>
<dbReference type="GO" id="GO:0030154">
    <property type="term" value="P:cell differentiation"/>
    <property type="evidence" value="ECO:0007669"/>
    <property type="project" value="TreeGrafter"/>
</dbReference>
<evidence type="ECO:0000313" key="12">
    <source>
        <dbReference type="Proteomes" id="UP000728032"/>
    </source>
</evidence>
<dbReference type="PANTHER" id="PTHR24082">
    <property type="entry name" value="NUCLEAR HORMONE RECEPTOR"/>
    <property type="match status" value="1"/>
</dbReference>
<reference evidence="11" key="1">
    <citation type="submission" date="2020-11" db="EMBL/GenBank/DDBJ databases">
        <authorList>
            <person name="Tran Van P."/>
        </authorList>
    </citation>
    <scope>NUCLEOTIDE SEQUENCE</scope>
</reference>
<evidence type="ECO:0000256" key="4">
    <source>
        <dbReference type="ARBA" id="ARBA00023015"/>
    </source>
</evidence>
<keyword evidence="4" id="KW-0805">Transcription regulation</keyword>